<dbReference type="Pfam" id="PF05764">
    <property type="entry name" value="YL1"/>
    <property type="match status" value="1"/>
</dbReference>
<dbReference type="RefSeq" id="XP_066075631.1">
    <property type="nucleotide sequence ID" value="XM_066219534.1"/>
</dbReference>
<name>A0AAX4JVL9_9TREE</name>
<dbReference type="GeneID" id="91094453"/>
<proteinExistence type="inferred from homology"/>
<protein>
    <recommendedName>
        <fullName evidence="3">Vps72/YL1 C-terminal domain-containing protein</fullName>
    </recommendedName>
</protein>
<sequence>MSNYETVTTGRSKRSTAGNRMRELLEKAHQEDDDDIFKEVEDDEEFSAPQDVKDVYLEEFADTDEEVDEDEEAEERAIRKEERKKAKGKGRAIYDPLSNINKGRLQNQQSKADDSTTKLLEDPTISLLDPTLDPSNMAPSTLILALRKKRREVKREQLRSEARRSNLRASTLKTDIEIAEKEKLQNETSNNNQNKGRRAKNSNVDHERKNRVMTQDELIAAALEMEEKNKEALKDWLKKEDEKRELRKISRKRVKGPRLTWVSRTVGKLIEVIGESNVVEEEVPAEKTKATEEEKKVEDTHQEKITPTDQATEQPNISVVNEDIAITSADRQTSPVTKPSPTSLTSTQNEPTHNQVATNQPPTTQSLDADVDQNPPSVNITANIPSAAQTPSPLEPKITDGTTSLHEPTAVPMVQLQSQEPSTTTTPLNESGNVSGEPLEPIVGGSALTDTPADKPSSQISSNLPTSIEAGPSKAALAPPTHVPEPSTPEKQAVEQTTDDYKYTRNYLILSQIPGGLTEEIKLILGDHVEWDQLKYIPARMRPINRRLPICPFTGLPAKYRHPATMIPYATKEGFQQIEALLHERYKYDAGGWWIGGEEDIHAEGMEGVEGWWEAVNGGWLGGNEIPPEPEPEEVVQEELIVTEDIEPVEEAEVIIKGKRKIGRESASATPVPIPKKAKKRGRPSKVKIGTVGSGEELSSPVAESSKPRDKGKKR</sequence>
<dbReference type="GO" id="GO:0005634">
    <property type="term" value="C:nucleus"/>
    <property type="evidence" value="ECO:0007669"/>
    <property type="project" value="TreeGrafter"/>
</dbReference>
<organism evidence="4 5">
    <name type="scientific">Kwoniella dendrophila CBS 6074</name>
    <dbReference type="NCBI Taxonomy" id="1295534"/>
    <lineage>
        <taxon>Eukaryota</taxon>
        <taxon>Fungi</taxon>
        <taxon>Dikarya</taxon>
        <taxon>Basidiomycota</taxon>
        <taxon>Agaricomycotina</taxon>
        <taxon>Tremellomycetes</taxon>
        <taxon>Tremellales</taxon>
        <taxon>Cryptococcaceae</taxon>
        <taxon>Kwoniella</taxon>
    </lineage>
</organism>
<feature type="compositionally biased region" description="Acidic residues" evidence="2">
    <location>
        <begin position="61"/>
        <end position="74"/>
    </location>
</feature>
<evidence type="ECO:0000313" key="5">
    <source>
        <dbReference type="Proteomes" id="UP001355207"/>
    </source>
</evidence>
<reference evidence="4 5" key="1">
    <citation type="submission" date="2024-01" db="EMBL/GenBank/DDBJ databases">
        <title>Comparative genomics of Cryptococcus and Kwoniella reveals pathogenesis evolution and contrasting modes of karyotype evolution via chromosome fusion or intercentromeric recombination.</title>
        <authorList>
            <person name="Coelho M.A."/>
            <person name="David-Palma M."/>
            <person name="Shea T."/>
            <person name="Bowers K."/>
            <person name="McGinley-Smith S."/>
            <person name="Mohammad A.W."/>
            <person name="Gnirke A."/>
            <person name="Yurkov A.M."/>
            <person name="Nowrousian M."/>
            <person name="Sun S."/>
            <person name="Cuomo C.A."/>
            <person name="Heitman J."/>
        </authorList>
    </citation>
    <scope>NUCLEOTIDE SEQUENCE [LARGE SCALE GENOMIC DNA]</scope>
    <source>
        <strain evidence="4 5">CBS 6074</strain>
    </source>
</reference>
<feature type="compositionally biased region" description="Polar residues" evidence="2">
    <location>
        <begin position="374"/>
        <end position="392"/>
    </location>
</feature>
<evidence type="ECO:0000256" key="1">
    <source>
        <dbReference type="ARBA" id="ARBA00006832"/>
    </source>
</evidence>
<comment type="similarity">
    <text evidence="1">Belongs to the VPS72/YL1 family.</text>
</comment>
<feature type="compositionally biased region" description="Polar residues" evidence="2">
    <location>
        <begin position="307"/>
        <end position="319"/>
    </location>
</feature>
<feature type="region of interest" description="Disordered" evidence="2">
    <location>
        <begin position="658"/>
        <end position="715"/>
    </location>
</feature>
<dbReference type="InterPro" id="IPR046757">
    <property type="entry name" value="YL1_N"/>
</dbReference>
<dbReference type="EMBL" id="CP144101">
    <property type="protein sequence ID" value="WWC88868.1"/>
    <property type="molecule type" value="Genomic_DNA"/>
</dbReference>
<feature type="compositionally biased region" description="Polar residues" evidence="2">
    <location>
        <begin position="329"/>
        <end position="367"/>
    </location>
</feature>
<feature type="region of interest" description="Disordered" evidence="2">
    <location>
        <begin position="281"/>
        <end position="497"/>
    </location>
</feature>
<feature type="region of interest" description="Disordered" evidence="2">
    <location>
        <begin position="178"/>
        <end position="210"/>
    </location>
</feature>
<dbReference type="Proteomes" id="UP001355207">
    <property type="component" value="Chromosome 4"/>
</dbReference>
<evidence type="ECO:0000259" key="3">
    <source>
        <dbReference type="SMART" id="SM00993"/>
    </source>
</evidence>
<evidence type="ECO:0000313" key="4">
    <source>
        <dbReference type="EMBL" id="WWC88868.1"/>
    </source>
</evidence>
<dbReference type="AlphaFoldDB" id="A0AAX4JVL9"/>
<dbReference type="InterPro" id="IPR013272">
    <property type="entry name" value="Vps72/YL1_C"/>
</dbReference>
<feature type="compositionally biased region" description="Polar residues" evidence="2">
    <location>
        <begin position="415"/>
        <end position="434"/>
    </location>
</feature>
<dbReference type="PANTHER" id="PTHR13275:SF4">
    <property type="entry name" value="VACUOLAR PROTEIN SORTING-ASSOCIATED PROTEIN 72 HOMOLOG"/>
    <property type="match status" value="1"/>
</dbReference>
<feature type="region of interest" description="Disordered" evidence="2">
    <location>
        <begin position="61"/>
        <end position="117"/>
    </location>
</feature>
<keyword evidence="5" id="KW-1185">Reference proteome</keyword>
<feature type="domain" description="Vps72/YL1 C-terminal" evidence="3">
    <location>
        <begin position="549"/>
        <end position="578"/>
    </location>
</feature>
<feature type="compositionally biased region" description="Polar residues" evidence="2">
    <location>
        <begin position="98"/>
        <end position="110"/>
    </location>
</feature>
<feature type="compositionally biased region" description="Basic and acidic residues" evidence="2">
    <location>
        <begin position="284"/>
        <end position="306"/>
    </location>
</feature>
<accession>A0AAX4JVL9</accession>
<feature type="compositionally biased region" description="Polar residues" evidence="2">
    <location>
        <begin position="456"/>
        <end position="466"/>
    </location>
</feature>
<evidence type="ECO:0000256" key="2">
    <source>
        <dbReference type="SAM" id="MobiDB-lite"/>
    </source>
</evidence>
<feature type="compositionally biased region" description="Basic and acidic residues" evidence="2">
    <location>
        <begin position="75"/>
        <end position="84"/>
    </location>
</feature>
<gene>
    <name evidence="4" type="ORF">L201_003783</name>
</gene>
<feature type="compositionally biased region" description="Basic residues" evidence="2">
    <location>
        <begin position="676"/>
        <end position="686"/>
    </location>
</feature>
<dbReference type="SMART" id="SM00993">
    <property type="entry name" value="YL1_C"/>
    <property type="match status" value="1"/>
</dbReference>
<dbReference type="Pfam" id="PF08265">
    <property type="entry name" value="YL1_C"/>
    <property type="match status" value="1"/>
</dbReference>
<dbReference type="PANTHER" id="PTHR13275">
    <property type="entry name" value="YL-1 PROTEIN TRANSCRIPTION FACTOR-LIKE 1"/>
    <property type="match status" value="1"/>
</dbReference>